<feature type="chain" id="PRO_5029702625" description="CS domain-containing protein" evidence="1">
    <location>
        <begin position="27"/>
        <end position="190"/>
    </location>
</feature>
<dbReference type="SUPFAM" id="SSF49764">
    <property type="entry name" value="HSP20-like chaperones"/>
    <property type="match status" value="1"/>
</dbReference>
<dbReference type="InterPro" id="IPR007052">
    <property type="entry name" value="CS_dom"/>
</dbReference>
<keyword evidence="1" id="KW-0732">Signal</keyword>
<dbReference type="Pfam" id="PF04969">
    <property type="entry name" value="CS"/>
    <property type="match status" value="1"/>
</dbReference>
<dbReference type="InterPro" id="IPR008978">
    <property type="entry name" value="HSP20-like_chaperone"/>
</dbReference>
<accession>A0A7J7M0Z5</accession>
<evidence type="ECO:0000313" key="3">
    <source>
        <dbReference type="EMBL" id="KAF6148545.1"/>
    </source>
</evidence>
<dbReference type="PANTHER" id="PTHR21087">
    <property type="entry name" value="SHIKIMATE KINASE"/>
    <property type="match status" value="1"/>
</dbReference>
<dbReference type="PROSITE" id="PS51257">
    <property type="entry name" value="PROKAR_LIPOPROTEIN"/>
    <property type="match status" value="1"/>
</dbReference>
<dbReference type="PROSITE" id="PS51203">
    <property type="entry name" value="CS"/>
    <property type="match status" value="1"/>
</dbReference>
<evidence type="ECO:0000259" key="2">
    <source>
        <dbReference type="PROSITE" id="PS51203"/>
    </source>
</evidence>
<feature type="domain" description="CS" evidence="2">
    <location>
        <begin position="25"/>
        <end position="126"/>
    </location>
</feature>
<reference evidence="3 4" key="1">
    <citation type="journal article" date="2020" name="IScience">
        <title>Genome Sequencing of the Endangered Kingdonia uniflora (Circaeasteraceae, Ranunculales) Reveals Potential Mechanisms of Evolutionary Specialization.</title>
        <authorList>
            <person name="Sun Y."/>
            <person name="Deng T."/>
            <person name="Zhang A."/>
            <person name="Moore M.J."/>
            <person name="Landis J.B."/>
            <person name="Lin N."/>
            <person name="Zhang H."/>
            <person name="Zhang X."/>
            <person name="Huang J."/>
            <person name="Zhang X."/>
            <person name="Sun H."/>
            <person name="Wang H."/>
        </authorList>
    </citation>
    <scope>NUCLEOTIDE SEQUENCE [LARGE SCALE GENOMIC DNA]</scope>
    <source>
        <strain evidence="3">TB1705</strain>
        <tissue evidence="3">Leaf</tissue>
    </source>
</reference>
<evidence type="ECO:0000313" key="4">
    <source>
        <dbReference type="Proteomes" id="UP000541444"/>
    </source>
</evidence>
<feature type="signal peptide" evidence="1">
    <location>
        <begin position="1"/>
        <end position="26"/>
    </location>
</feature>
<dbReference type="GO" id="GO:0005829">
    <property type="term" value="C:cytosol"/>
    <property type="evidence" value="ECO:0007669"/>
    <property type="project" value="TreeGrafter"/>
</dbReference>
<dbReference type="PANTHER" id="PTHR21087:SF23">
    <property type="entry name" value="INACTIVE SHIKIMATE KINASE LIKE 2, CHLOROPLASTIC-RELATED"/>
    <property type="match status" value="1"/>
</dbReference>
<dbReference type="OrthoDB" id="515366at2759"/>
<sequence length="190" mass="21287">MSRLCSCMGCDGLMTWMWHCLPVIMACQYVMFSDGTAEVELRLHVAGREIRSSRDILLNADENSLIIKTKSSGSITTLIEINHLYDKIKPGETIWYIDEDQLVVNLKKHDPDLKWPDIMESWESLTLGVVQILKGTSINVVGDSTTINQKVARELAIGLGYTPLNTSELLEAFGKQAIDSCEYVKPEASY</sequence>
<comment type="caution">
    <text evidence="3">The sequence shown here is derived from an EMBL/GenBank/DDBJ whole genome shotgun (WGS) entry which is preliminary data.</text>
</comment>
<gene>
    <name evidence="3" type="ORF">GIB67_042504</name>
</gene>
<name>A0A7J7M0Z5_9MAGN</name>
<dbReference type="CDD" id="cd06463">
    <property type="entry name" value="p23_like"/>
    <property type="match status" value="1"/>
</dbReference>
<dbReference type="Proteomes" id="UP000541444">
    <property type="component" value="Unassembled WGS sequence"/>
</dbReference>
<proteinExistence type="predicted"/>
<dbReference type="FunFam" id="2.60.40.790:FF:000050">
    <property type="entry name" value="Probable inactive shikimate kinase like 2, chloroplastic"/>
    <property type="match status" value="1"/>
</dbReference>
<dbReference type="EMBL" id="JACGCM010001844">
    <property type="protein sequence ID" value="KAF6148545.1"/>
    <property type="molecule type" value="Genomic_DNA"/>
</dbReference>
<protein>
    <recommendedName>
        <fullName evidence="2">CS domain-containing protein</fullName>
    </recommendedName>
</protein>
<organism evidence="3 4">
    <name type="scientific">Kingdonia uniflora</name>
    <dbReference type="NCBI Taxonomy" id="39325"/>
    <lineage>
        <taxon>Eukaryota</taxon>
        <taxon>Viridiplantae</taxon>
        <taxon>Streptophyta</taxon>
        <taxon>Embryophyta</taxon>
        <taxon>Tracheophyta</taxon>
        <taxon>Spermatophyta</taxon>
        <taxon>Magnoliopsida</taxon>
        <taxon>Ranunculales</taxon>
        <taxon>Circaeasteraceae</taxon>
        <taxon>Kingdonia</taxon>
    </lineage>
</organism>
<dbReference type="AlphaFoldDB" id="A0A7J7M0Z5"/>
<dbReference type="Gene3D" id="2.60.40.790">
    <property type="match status" value="1"/>
</dbReference>
<evidence type="ECO:0000256" key="1">
    <source>
        <dbReference type="SAM" id="SignalP"/>
    </source>
</evidence>
<keyword evidence="4" id="KW-1185">Reference proteome</keyword>